<dbReference type="AlphaFoldDB" id="A0A9D1WAY8"/>
<evidence type="ECO:0000259" key="7">
    <source>
        <dbReference type="Pfam" id="PF02272"/>
    </source>
</evidence>
<reference evidence="9" key="1">
    <citation type="journal article" date="2021" name="PeerJ">
        <title>Extensive microbial diversity within the chicken gut microbiome revealed by metagenomics and culture.</title>
        <authorList>
            <person name="Gilroy R."/>
            <person name="Ravi A."/>
            <person name="Getino M."/>
            <person name="Pursley I."/>
            <person name="Horton D.L."/>
            <person name="Alikhan N.F."/>
            <person name="Baker D."/>
            <person name="Gharbi K."/>
            <person name="Hall N."/>
            <person name="Watson M."/>
            <person name="Adriaenssens E.M."/>
            <person name="Foster-Nyarko E."/>
            <person name="Jarju S."/>
            <person name="Secka A."/>
            <person name="Antonio M."/>
            <person name="Oren A."/>
            <person name="Chaudhuri R.R."/>
            <person name="La Ragione R."/>
            <person name="Hildebrand F."/>
            <person name="Pallen M.J."/>
        </authorList>
    </citation>
    <scope>NUCLEOTIDE SEQUENCE</scope>
    <source>
        <strain evidence="9">1719</strain>
    </source>
</reference>
<feature type="domain" description="RecJ OB" evidence="8">
    <location>
        <begin position="461"/>
        <end position="566"/>
    </location>
</feature>
<evidence type="ECO:0000313" key="9">
    <source>
        <dbReference type="EMBL" id="HIX54947.1"/>
    </source>
</evidence>
<evidence type="ECO:0000256" key="4">
    <source>
        <dbReference type="ARBA" id="ARBA00022801"/>
    </source>
</evidence>
<organism evidence="9 10">
    <name type="scientific">Candidatus Sphingobacterium stercoripullorum</name>
    <dbReference type="NCBI Taxonomy" id="2838759"/>
    <lineage>
        <taxon>Bacteria</taxon>
        <taxon>Pseudomonadati</taxon>
        <taxon>Bacteroidota</taxon>
        <taxon>Sphingobacteriia</taxon>
        <taxon>Sphingobacteriales</taxon>
        <taxon>Sphingobacteriaceae</taxon>
        <taxon>Sphingobacterium</taxon>
    </lineage>
</organism>
<feature type="domain" description="DDH" evidence="6">
    <location>
        <begin position="80"/>
        <end position="230"/>
    </location>
</feature>
<dbReference type="InterPro" id="IPR003156">
    <property type="entry name" value="DHHA1_dom"/>
</dbReference>
<protein>
    <recommendedName>
        <fullName evidence="2">Single-stranded-DNA-specific exonuclease RecJ</fullName>
    </recommendedName>
</protein>
<name>A0A9D1WAY8_9SPHI</name>
<keyword evidence="4" id="KW-0378">Hydrolase</keyword>
<accession>A0A9D1WAY8</accession>
<dbReference type="InterPro" id="IPR001667">
    <property type="entry name" value="DDH_dom"/>
</dbReference>
<evidence type="ECO:0000256" key="5">
    <source>
        <dbReference type="ARBA" id="ARBA00022839"/>
    </source>
</evidence>
<dbReference type="Pfam" id="PF01368">
    <property type="entry name" value="DHH"/>
    <property type="match status" value="1"/>
</dbReference>
<evidence type="ECO:0000313" key="10">
    <source>
        <dbReference type="Proteomes" id="UP000824156"/>
    </source>
</evidence>
<evidence type="ECO:0000259" key="8">
    <source>
        <dbReference type="Pfam" id="PF17768"/>
    </source>
</evidence>
<feature type="domain" description="DHHA1" evidence="7">
    <location>
        <begin position="356"/>
        <end position="447"/>
    </location>
</feature>
<dbReference type="InterPro" id="IPR051673">
    <property type="entry name" value="SSDNA_exonuclease_RecJ"/>
</dbReference>
<dbReference type="InterPro" id="IPR041122">
    <property type="entry name" value="RecJ_OB"/>
</dbReference>
<dbReference type="EMBL" id="DXEZ01000222">
    <property type="protein sequence ID" value="HIX54947.1"/>
    <property type="molecule type" value="Genomic_DNA"/>
</dbReference>
<dbReference type="GO" id="GO:0006310">
    <property type="term" value="P:DNA recombination"/>
    <property type="evidence" value="ECO:0007669"/>
    <property type="project" value="InterPro"/>
</dbReference>
<dbReference type="Gene3D" id="3.10.310.30">
    <property type="match status" value="1"/>
</dbReference>
<keyword evidence="3" id="KW-0540">Nuclease</keyword>
<dbReference type="Pfam" id="PF02272">
    <property type="entry name" value="DHHA1"/>
    <property type="match status" value="1"/>
</dbReference>
<evidence type="ECO:0000259" key="6">
    <source>
        <dbReference type="Pfam" id="PF01368"/>
    </source>
</evidence>
<reference evidence="9" key="2">
    <citation type="submission" date="2021-04" db="EMBL/GenBank/DDBJ databases">
        <authorList>
            <person name="Gilroy R."/>
        </authorList>
    </citation>
    <scope>NUCLEOTIDE SEQUENCE</scope>
    <source>
        <strain evidence="9">1719</strain>
    </source>
</reference>
<dbReference type="Proteomes" id="UP000824156">
    <property type="component" value="Unassembled WGS sequence"/>
</dbReference>
<dbReference type="PANTHER" id="PTHR30255:SF2">
    <property type="entry name" value="SINGLE-STRANDED-DNA-SPECIFIC EXONUCLEASE RECJ"/>
    <property type="match status" value="1"/>
</dbReference>
<evidence type="ECO:0000256" key="1">
    <source>
        <dbReference type="ARBA" id="ARBA00005915"/>
    </source>
</evidence>
<evidence type="ECO:0000256" key="2">
    <source>
        <dbReference type="ARBA" id="ARBA00019841"/>
    </source>
</evidence>
<gene>
    <name evidence="9" type="primary">recJ</name>
    <name evidence="9" type="ORF">H9853_07970</name>
</gene>
<dbReference type="GO" id="GO:0006281">
    <property type="term" value="P:DNA repair"/>
    <property type="evidence" value="ECO:0007669"/>
    <property type="project" value="InterPro"/>
</dbReference>
<dbReference type="SUPFAM" id="SSF64182">
    <property type="entry name" value="DHH phosphoesterases"/>
    <property type="match status" value="1"/>
</dbReference>
<dbReference type="NCBIfam" id="TIGR00644">
    <property type="entry name" value="recJ"/>
    <property type="match status" value="1"/>
</dbReference>
<comment type="caution">
    <text evidence="9">The sequence shown here is derived from an EMBL/GenBank/DDBJ whole genome shotgun (WGS) entry which is preliminary data.</text>
</comment>
<dbReference type="Gene3D" id="3.90.1640.30">
    <property type="match status" value="1"/>
</dbReference>
<evidence type="ECO:0000256" key="3">
    <source>
        <dbReference type="ARBA" id="ARBA00022722"/>
    </source>
</evidence>
<dbReference type="GO" id="GO:0003676">
    <property type="term" value="F:nucleic acid binding"/>
    <property type="evidence" value="ECO:0007669"/>
    <property type="project" value="InterPro"/>
</dbReference>
<sequence length="575" mass="64238">MEKRWVVKPIHDKQAVYELSHELGISNILARLLVLRGISTFQQSKDFFRPSSNQIHSPSLLKDMDLALSRIMRAIETEEKILIYGDYDVDGTTAVALLYQFIRNELGYKLLSYYIPDRYNEGYGVSKQGVKYAIESGYTLIITLDCGISDFNSIATAKANRIDVIVADHHMPSTETPAALAIINPKQKDCSYPYKELSGCGLAFKIIQGLAQRYELPKESYLQYLQLVAISNACDIVEIKGENRTLASYGLRQLNESPNKGLRALIELFNVNNTPLSFEDVAFQIGPRINAAGRIAHAKLAVELLLAETATKGHEIANQLNDLNSERKTLDKSHTQEAITELSSAEGSPALNQHSVVVYNSSWHKGVIGIVASRLVEKYHRPTIVLTQSNGLLTGSARSVKGINIHQAISECQHLLKAYGGHQSAAGLSMFEDNLNHFQKHFDQTINQQTGGSPIIPELEIDAEVELSDISPKFIRILKQFEPFGPGNMQPVFITKNITEYAAWKITGNNHLKFIIKPSDSIIFDCIGFNLGDYVDLFLAGQSIDICYTIAEKCWNNKTFIQFFIKGIRPHNEDN</sequence>
<dbReference type="PANTHER" id="PTHR30255">
    <property type="entry name" value="SINGLE-STRANDED-DNA-SPECIFIC EXONUCLEASE RECJ"/>
    <property type="match status" value="1"/>
</dbReference>
<keyword evidence="5 9" id="KW-0269">Exonuclease</keyword>
<dbReference type="InterPro" id="IPR038763">
    <property type="entry name" value="DHH_sf"/>
</dbReference>
<comment type="similarity">
    <text evidence="1">Belongs to the RecJ family.</text>
</comment>
<dbReference type="InterPro" id="IPR004610">
    <property type="entry name" value="RecJ"/>
</dbReference>
<dbReference type="GO" id="GO:0008409">
    <property type="term" value="F:5'-3' exonuclease activity"/>
    <property type="evidence" value="ECO:0007669"/>
    <property type="project" value="InterPro"/>
</dbReference>
<dbReference type="Pfam" id="PF17768">
    <property type="entry name" value="RecJ_OB"/>
    <property type="match status" value="1"/>
</dbReference>
<proteinExistence type="inferred from homology"/>